<dbReference type="CDD" id="cd04301">
    <property type="entry name" value="NAT_SF"/>
    <property type="match status" value="1"/>
</dbReference>
<dbReference type="SUPFAM" id="SSF55729">
    <property type="entry name" value="Acyl-CoA N-acyltransferases (Nat)"/>
    <property type="match status" value="1"/>
</dbReference>
<dbReference type="EMBL" id="JAESVB010000003">
    <property type="protein sequence ID" value="MCB8875248.1"/>
    <property type="molecule type" value="Genomic_DNA"/>
</dbReference>
<comment type="caution">
    <text evidence="4">The sequence shown here is derived from an EMBL/GenBank/DDBJ whole genome shotgun (WGS) entry which is preliminary data.</text>
</comment>
<protein>
    <submittedName>
        <fullName evidence="4">N-acetyltransferase</fullName>
    </submittedName>
</protein>
<sequence>MQIRAATEQDLPAILAITNHAIEHTNASWQTVPTTLEARLQWWQERVAAGQPVLVSEIDGEIAGFATYGSFRAYGGYVLTVEHSIYVDGRFQGRGLGRTFLTALLDHATAAGLHVMVGAISADNAISIKLHEQFGFAVVGRMPEVGQKFGRWLDLVLMQKILD</sequence>
<accession>A0A963YQC5</accession>
<evidence type="ECO:0000313" key="5">
    <source>
        <dbReference type="Proteomes" id="UP000708298"/>
    </source>
</evidence>
<evidence type="ECO:0000256" key="1">
    <source>
        <dbReference type="ARBA" id="ARBA00022679"/>
    </source>
</evidence>
<dbReference type="AlphaFoldDB" id="A0A963YQC5"/>
<dbReference type="RefSeq" id="WP_227320916.1">
    <property type="nucleotide sequence ID" value="NZ_JAESVB010000003.1"/>
</dbReference>
<keyword evidence="1" id="KW-0808">Transferase</keyword>
<dbReference type="PROSITE" id="PS51186">
    <property type="entry name" value="GNAT"/>
    <property type="match status" value="1"/>
</dbReference>
<dbReference type="PANTHER" id="PTHR43072">
    <property type="entry name" value="N-ACETYLTRANSFERASE"/>
    <property type="match status" value="1"/>
</dbReference>
<dbReference type="InterPro" id="IPR016181">
    <property type="entry name" value="Acyl_CoA_acyltransferase"/>
</dbReference>
<dbReference type="Pfam" id="PF13420">
    <property type="entry name" value="Acetyltransf_4"/>
    <property type="match status" value="1"/>
</dbReference>
<keyword evidence="2" id="KW-0012">Acyltransferase</keyword>
<dbReference type="GO" id="GO:0016747">
    <property type="term" value="F:acyltransferase activity, transferring groups other than amino-acyl groups"/>
    <property type="evidence" value="ECO:0007669"/>
    <property type="project" value="InterPro"/>
</dbReference>
<reference evidence="4" key="1">
    <citation type="journal article" date="2021" name="Microorganisms">
        <title>Acidisoma silvae sp. nov. and Acidisomacellulosilytica sp. nov., Two Acidophilic Bacteria Isolated from Decaying Wood, Hydrolyzing Cellulose and Producing Poly-3-hydroxybutyrate.</title>
        <authorList>
            <person name="Mieszkin S."/>
            <person name="Pouder E."/>
            <person name="Uroz S."/>
            <person name="Simon-Colin C."/>
            <person name="Alain K."/>
        </authorList>
    </citation>
    <scope>NUCLEOTIDE SEQUENCE</scope>
    <source>
        <strain evidence="4">HW T2.11</strain>
    </source>
</reference>
<dbReference type="InterPro" id="IPR000182">
    <property type="entry name" value="GNAT_dom"/>
</dbReference>
<dbReference type="Gene3D" id="3.40.630.30">
    <property type="match status" value="1"/>
</dbReference>
<feature type="domain" description="N-acetyltransferase" evidence="3">
    <location>
        <begin position="1"/>
        <end position="163"/>
    </location>
</feature>
<dbReference type="PANTHER" id="PTHR43072:SF23">
    <property type="entry name" value="UPF0039 PROTEIN C11D3.02C"/>
    <property type="match status" value="1"/>
</dbReference>
<evidence type="ECO:0000259" key="3">
    <source>
        <dbReference type="PROSITE" id="PS51186"/>
    </source>
</evidence>
<dbReference type="Proteomes" id="UP000708298">
    <property type="component" value="Unassembled WGS sequence"/>
</dbReference>
<evidence type="ECO:0000256" key="2">
    <source>
        <dbReference type="ARBA" id="ARBA00023315"/>
    </source>
</evidence>
<name>A0A963YQC5_9PROT</name>
<evidence type="ECO:0000313" key="4">
    <source>
        <dbReference type="EMBL" id="MCB8875248.1"/>
    </source>
</evidence>
<gene>
    <name evidence="4" type="ORF">ASILVAE211_08660</name>
</gene>
<reference evidence="4" key="2">
    <citation type="submission" date="2021-01" db="EMBL/GenBank/DDBJ databases">
        <authorList>
            <person name="Mieszkin S."/>
            <person name="Pouder E."/>
            <person name="Alain K."/>
        </authorList>
    </citation>
    <scope>NUCLEOTIDE SEQUENCE</scope>
    <source>
        <strain evidence="4">HW T2.11</strain>
    </source>
</reference>
<proteinExistence type="predicted"/>
<keyword evidence="5" id="KW-1185">Reference proteome</keyword>
<organism evidence="4 5">
    <name type="scientific">Acidisoma silvae</name>
    <dbReference type="NCBI Taxonomy" id="2802396"/>
    <lineage>
        <taxon>Bacteria</taxon>
        <taxon>Pseudomonadati</taxon>
        <taxon>Pseudomonadota</taxon>
        <taxon>Alphaproteobacteria</taxon>
        <taxon>Acetobacterales</taxon>
        <taxon>Acidocellaceae</taxon>
        <taxon>Acidisoma</taxon>
    </lineage>
</organism>